<keyword evidence="1" id="KW-0472">Membrane</keyword>
<name>A0A645F7C1_9ZZZZ</name>
<protein>
    <submittedName>
        <fullName evidence="2">Uncharacterized protein</fullName>
    </submittedName>
</protein>
<keyword evidence="1" id="KW-1133">Transmembrane helix</keyword>
<comment type="caution">
    <text evidence="2">The sequence shown here is derived from an EMBL/GenBank/DDBJ whole genome shotgun (WGS) entry which is preliminary data.</text>
</comment>
<dbReference type="AlphaFoldDB" id="A0A645F7C1"/>
<sequence length="166" mass="18754">MYPVVEFFLTSISDANLSAYLLSNFSPLLISSVRILAATVDIRLKYFRNRIDKLNSPDRLSFGVIFILGLYVIEVVLSLALRSDRLVLAIVELKASFSPYASRLNFAGILRLVESYSCDFSNSPPNAKNLKLFRFISNPPPLTIFPEYVYGESCIERYPKCSVSHL</sequence>
<gene>
    <name evidence="2" type="ORF">SDC9_156712</name>
</gene>
<keyword evidence="1" id="KW-0812">Transmembrane</keyword>
<accession>A0A645F7C1</accession>
<evidence type="ECO:0000313" key="2">
    <source>
        <dbReference type="EMBL" id="MPN09422.1"/>
    </source>
</evidence>
<feature type="transmembrane region" description="Helical" evidence="1">
    <location>
        <begin position="20"/>
        <end position="40"/>
    </location>
</feature>
<evidence type="ECO:0000256" key="1">
    <source>
        <dbReference type="SAM" id="Phobius"/>
    </source>
</evidence>
<reference evidence="2" key="1">
    <citation type="submission" date="2019-08" db="EMBL/GenBank/DDBJ databases">
        <authorList>
            <person name="Kucharzyk K."/>
            <person name="Murdoch R.W."/>
            <person name="Higgins S."/>
            <person name="Loffler F."/>
        </authorList>
    </citation>
    <scope>NUCLEOTIDE SEQUENCE</scope>
</reference>
<organism evidence="2">
    <name type="scientific">bioreactor metagenome</name>
    <dbReference type="NCBI Taxonomy" id="1076179"/>
    <lineage>
        <taxon>unclassified sequences</taxon>
        <taxon>metagenomes</taxon>
        <taxon>ecological metagenomes</taxon>
    </lineage>
</organism>
<proteinExistence type="predicted"/>
<feature type="transmembrane region" description="Helical" evidence="1">
    <location>
        <begin position="60"/>
        <end position="81"/>
    </location>
</feature>
<dbReference type="EMBL" id="VSSQ01055529">
    <property type="protein sequence ID" value="MPN09422.1"/>
    <property type="molecule type" value="Genomic_DNA"/>
</dbReference>